<organism evidence="1 2">
    <name type="scientific">Streptomyces citrinus</name>
    <dbReference type="NCBI Taxonomy" id="3118173"/>
    <lineage>
        <taxon>Bacteria</taxon>
        <taxon>Bacillati</taxon>
        <taxon>Actinomycetota</taxon>
        <taxon>Actinomycetes</taxon>
        <taxon>Kitasatosporales</taxon>
        <taxon>Streptomycetaceae</taxon>
        <taxon>Streptomyces</taxon>
    </lineage>
</organism>
<gene>
    <name evidence="1" type="ORF">V2W30_15505</name>
</gene>
<reference evidence="1" key="1">
    <citation type="journal article" date="2025" name="Int. J. Syst. Evol. Microbiol.">
        <title>Streptomyces citrinus sp. nov., with yellow diffusible pigment.</title>
        <authorList>
            <person name="He Y."/>
            <person name="Yang E."/>
            <person name="Xu J."/>
            <person name="Sun Y."/>
            <person name="Sun L."/>
        </authorList>
    </citation>
    <scope>NUCLEOTIDE SEQUENCE</scope>
    <source>
        <strain evidence="1">Q6</strain>
    </source>
</reference>
<sequence length="226" mass="23073">MSGRSTPRAAFAVAALAILISGCSSSSGNSSGGETASAGVPAVEVCAGTLDASAVAALVRMSGTDRFDELTGTNDAGEPNKFSLGRAVKHLHEKTSRRSACTVYKAGDSSGKPLLEIDFSASLSHPDDTTSGASNVIYPLGVYAATGVNGSQLFFRCKTEANSADSYVGDSEYVKASMYSASGKIRGDSGGRDRMTVLNSVARALAKEAGCAQEADLPEKLPAADD</sequence>
<dbReference type="EMBL" id="CP146022">
    <property type="protein sequence ID" value="WWQ64611.1"/>
    <property type="molecule type" value="Genomic_DNA"/>
</dbReference>
<evidence type="ECO:0000313" key="1">
    <source>
        <dbReference type="EMBL" id="WWQ64611.1"/>
    </source>
</evidence>
<evidence type="ECO:0000313" key="2">
    <source>
        <dbReference type="Proteomes" id="UP001432251"/>
    </source>
</evidence>
<protein>
    <submittedName>
        <fullName evidence="1">Uncharacterized protein</fullName>
    </submittedName>
</protein>
<keyword evidence="2" id="KW-1185">Reference proteome</keyword>
<name>A0ACD5ABK9_9ACTN</name>
<accession>A0ACD5ABK9</accession>
<dbReference type="Proteomes" id="UP001432251">
    <property type="component" value="Chromosome"/>
</dbReference>
<proteinExistence type="predicted"/>